<evidence type="ECO:0000313" key="3">
    <source>
        <dbReference type="EMBL" id="KRO24607.1"/>
    </source>
</evidence>
<proteinExistence type="predicted"/>
<dbReference type="GO" id="GO:0008236">
    <property type="term" value="F:serine-type peptidase activity"/>
    <property type="evidence" value="ECO:0007669"/>
    <property type="project" value="InterPro"/>
</dbReference>
<comment type="caution">
    <text evidence="3">The sequence shown here is derived from an EMBL/GenBank/DDBJ whole genome shotgun (WGS) entry which is preliminary data.</text>
</comment>
<dbReference type="InterPro" id="IPR005151">
    <property type="entry name" value="Tail-specific_protease"/>
</dbReference>
<dbReference type="SUPFAM" id="SSF52096">
    <property type="entry name" value="ClpP/crotonase"/>
    <property type="match status" value="1"/>
</dbReference>
<keyword evidence="4" id="KW-1185">Reference proteome</keyword>
<dbReference type="PANTHER" id="PTHR32060">
    <property type="entry name" value="TAIL-SPECIFIC PROTEASE"/>
    <property type="match status" value="1"/>
</dbReference>
<dbReference type="Proteomes" id="UP000051249">
    <property type="component" value="Unassembled WGS sequence"/>
</dbReference>
<dbReference type="PATRIC" id="fig|480391.4.peg.820"/>
<dbReference type="GO" id="GO:0030288">
    <property type="term" value="C:outer membrane-bounded periplasmic space"/>
    <property type="evidence" value="ECO:0007669"/>
    <property type="project" value="TreeGrafter"/>
</dbReference>
<evidence type="ECO:0000256" key="1">
    <source>
        <dbReference type="SAM" id="Phobius"/>
    </source>
</evidence>
<keyword evidence="1" id="KW-0812">Transmembrane</keyword>
<protein>
    <recommendedName>
        <fullName evidence="2">Tail specific protease domain-containing protein</fullName>
    </recommendedName>
</protein>
<dbReference type="RefSeq" id="WP_057799932.1">
    <property type="nucleotide sequence ID" value="NZ_BJZZ01000024.1"/>
</dbReference>
<evidence type="ECO:0000313" key="4">
    <source>
        <dbReference type="Proteomes" id="UP000051249"/>
    </source>
</evidence>
<dbReference type="AlphaFoldDB" id="A0A0R2NFL0"/>
<dbReference type="GO" id="GO:0006508">
    <property type="term" value="P:proteolysis"/>
    <property type="evidence" value="ECO:0007669"/>
    <property type="project" value="InterPro"/>
</dbReference>
<keyword evidence="1" id="KW-1133">Transmembrane helix</keyword>
<dbReference type="SMART" id="SM00245">
    <property type="entry name" value="TSPc"/>
    <property type="match status" value="1"/>
</dbReference>
<dbReference type="Pfam" id="PF03572">
    <property type="entry name" value="Peptidase_S41"/>
    <property type="match status" value="1"/>
</dbReference>
<dbReference type="EMBL" id="JQCQ01000025">
    <property type="protein sequence ID" value="KRO24607.1"/>
    <property type="molecule type" value="Genomic_DNA"/>
</dbReference>
<dbReference type="OrthoDB" id="7314861at2"/>
<accession>A0A0R2NFL0</accession>
<keyword evidence="1" id="KW-0472">Membrane</keyword>
<name>A0A0R2NFL0_9LACO</name>
<reference evidence="3 4" key="1">
    <citation type="journal article" date="2015" name="Genome Announc.">
        <title>Expanding the biotechnology potential of lactobacilli through comparative genomics of 213 strains and associated genera.</title>
        <authorList>
            <person name="Sun Z."/>
            <person name="Harris H.M."/>
            <person name="McCann A."/>
            <person name="Guo C."/>
            <person name="Argimon S."/>
            <person name="Zhang W."/>
            <person name="Yang X."/>
            <person name="Jeffery I.B."/>
            <person name="Cooney J.C."/>
            <person name="Kagawa T.F."/>
            <person name="Liu W."/>
            <person name="Song Y."/>
            <person name="Salvetti E."/>
            <person name="Wrobel A."/>
            <person name="Rasinkangas P."/>
            <person name="Parkhill J."/>
            <person name="Rea M.C."/>
            <person name="O'Sullivan O."/>
            <person name="Ritari J."/>
            <person name="Douillard F.P."/>
            <person name="Paul Ross R."/>
            <person name="Yang R."/>
            <person name="Briner A.E."/>
            <person name="Felis G.E."/>
            <person name="de Vos W.M."/>
            <person name="Barrangou R."/>
            <person name="Klaenhammer T.R."/>
            <person name="Caufield P.W."/>
            <person name="Cui Y."/>
            <person name="Zhang H."/>
            <person name="O'Toole P.W."/>
        </authorList>
    </citation>
    <scope>NUCLEOTIDE SEQUENCE [LARGE SCALE GENOMIC DNA]</scope>
    <source>
        <strain evidence="3 4">DSM 23026</strain>
    </source>
</reference>
<feature type="transmembrane region" description="Helical" evidence="1">
    <location>
        <begin position="12"/>
        <end position="31"/>
    </location>
</feature>
<dbReference type="InterPro" id="IPR029045">
    <property type="entry name" value="ClpP/crotonase-like_dom_sf"/>
</dbReference>
<gene>
    <name evidence="3" type="ORF">IV88_GL000809</name>
</gene>
<feature type="domain" description="Tail specific protease" evidence="2">
    <location>
        <begin position="95"/>
        <end position="306"/>
    </location>
</feature>
<dbReference type="Gene3D" id="3.90.226.10">
    <property type="entry name" value="2-enoyl-CoA Hydratase, Chain A, domain 1"/>
    <property type="match status" value="1"/>
</dbReference>
<dbReference type="GO" id="GO:0007165">
    <property type="term" value="P:signal transduction"/>
    <property type="evidence" value="ECO:0007669"/>
    <property type="project" value="TreeGrafter"/>
</dbReference>
<dbReference type="GO" id="GO:0004175">
    <property type="term" value="F:endopeptidase activity"/>
    <property type="evidence" value="ECO:0007669"/>
    <property type="project" value="TreeGrafter"/>
</dbReference>
<organism evidence="3 4">
    <name type="scientific">Pediococcus argentinicus</name>
    <dbReference type="NCBI Taxonomy" id="480391"/>
    <lineage>
        <taxon>Bacteria</taxon>
        <taxon>Bacillati</taxon>
        <taxon>Bacillota</taxon>
        <taxon>Bacilli</taxon>
        <taxon>Lactobacillales</taxon>
        <taxon>Lactobacillaceae</taxon>
        <taxon>Pediococcus</taxon>
    </lineage>
</organism>
<sequence>MNSRKSKIIWGIIFGLVGLALVLYVGILMYVNNQIANKVVPQVRSTFIKRAVFDDRKQWMKKYGDLKADKKNVNSEDLLNDMITDANRHGSLDDSDEETVTMPDSTYPESVDNIKGVTWINMPTLGTYSYSKARSYARTISHDIKEAKNGVVIDLRDNRGGLVEPMILGVSSLIPDGTLFSEVNNKNKTYDFKLKDKRVINELSETYTSDYRKDSKLGGKRLKMKVAVLTNGDTSSAAEATLLSLRNSKKVKVFGTNTDGLTSSNTDDFYSGFGYQYAVVYPIAWWKDNSGHVYHNHPIKPDVKTTSENLQQKLDNYFK</sequence>
<dbReference type="PANTHER" id="PTHR32060:SF30">
    <property type="entry name" value="CARBOXY-TERMINAL PROCESSING PROTEASE CTPA"/>
    <property type="match status" value="1"/>
</dbReference>
<evidence type="ECO:0000259" key="2">
    <source>
        <dbReference type="SMART" id="SM00245"/>
    </source>
</evidence>